<evidence type="ECO:0000256" key="1">
    <source>
        <dbReference type="SAM" id="MobiDB-lite"/>
    </source>
</evidence>
<reference evidence="2 3" key="1">
    <citation type="journal article" date="2018" name="Int. J. Syst. Evol. Microbiol.">
        <title>Glycomyces paridis sp. nov., isolated from the medicinal plant Paris polyphylla.</title>
        <authorList>
            <person name="Fang X.M."/>
            <person name="Bai J.L."/>
            <person name="Su J."/>
            <person name="Zhao L.L."/>
            <person name="Liu H.Y."/>
            <person name="Ma B.P."/>
            <person name="Zhang Y.Q."/>
            <person name="Yu L.Y."/>
        </authorList>
    </citation>
    <scope>NUCLEOTIDE SEQUENCE [LARGE SCALE GENOMIC DNA]</scope>
    <source>
        <strain evidence="2 3">CPCC 204357</strain>
    </source>
</reference>
<accession>A0A4V4HNZ1</accession>
<comment type="caution">
    <text evidence="2">The sequence shown here is derived from an EMBL/GenBank/DDBJ whole genome shotgun (WGS) entry which is preliminary data.</text>
</comment>
<feature type="compositionally biased region" description="Low complexity" evidence="1">
    <location>
        <begin position="94"/>
        <end position="104"/>
    </location>
</feature>
<gene>
    <name evidence="2" type="ORF">E9998_13175</name>
</gene>
<name>A0A4V4HNZ1_9ACTN</name>
<keyword evidence="3" id="KW-1185">Reference proteome</keyword>
<sequence>MTSPRCGVCGDARHACGDPSDVTPVDARIERSTRVGNLKRYNVTMHGHETVMLLNEAKAKALGATPYTPPPPPPPAPAPVDQTARVAELEDELAAATAEAAQLREALDALTDDNGDGASGEPAEPEPEAKAKPAPANKARTAPNKGR</sequence>
<dbReference type="AlphaFoldDB" id="A0A4V4HNZ1"/>
<feature type="compositionally biased region" description="Pro residues" evidence="1">
    <location>
        <begin position="67"/>
        <end position="78"/>
    </location>
</feature>
<dbReference type="Proteomes" id="UP000305792">
    <property type="component" value="Unassembled WGS sequence"/>
</dbReference>
<dbReference type="EMBL" id="STGX01000009">
    <property type="protein sequence ID" value="THV27936.1"/>
    <property type="molecule type" value="Genomic_DNA"/>
</dbReference>
<organism evidence="2 3">
    <name type="scientific">Glycomyces paridis</name>
    <dbReference type="NCBI Taxonomy" id="2126555"/>
    <lineage>
        <taxon>Bacteria</taxon>
        <taxon>Bacillati</taxon>
        <taxon>Actinomycetota</taxon>
        <taxon>Actinomycetes</taxon>
        <taxon>Glycomycetales</taxon>
        <taxon>Glycomycetaceae</taxon>
        <taxon>Glycomyces</taxon>
    </lineage>
</organism>
<evidence type="ECO:0000313" key="3">
    <source>
        <dbReference type="Proteomes" id="UP000305792"/>
    </source>
</evidence>
<evidence type="ECO:0000313" key="2">
    <source>
        <dbReference type="EMBL" id="THV27936.1"/>
    </source>
</evidence>
<protein>
    <submittedName>
        <fullName evidence="2">Uncharacterized protein</fullName>
    </submittedName>
</protein>
<proteinExistence type="predicted"/>
<feature type="region of interest" description="Disordered" evidence="1">
    <location>
        <begin position="62"/>
        <end position="147"/>
    </location>
</feature>
<dbReference type="RefSeq" id="WP_136530169.1">
    <property type="nucleotide sequence ID" value="NZ_STGX01000009.1"/>
</dbReference>
<feature type="compositionally biased region" description="Low complexity" evidence="1">
    <location>
        <begin position="132"/>
        <end position="147"/>
    </location>
</feature>